<dbReference type="RefSeq" id="WP_235011808.1">
    <property type="nucleotide sequence ID" value="NZ_FNVA01000011.1"/>
</dbReference>
<evidence type="ECO:0000256" key="3">
    <source>
        <dbReference type="ARBA" id="ARBA00023237"/>
    </source>
</evidence>
<dbReference type="InterPro" id="IPR008969">
    <property type="entry name" value="CarboxyPept-like_regulatory"/>
</dbReference>
<evidence type="ECO:0000259" key="6">
    <source>
        <dbReference type="Pfam" id="PF25183"/>
    </source>
</evidence>
<evidence type="ECO:0000256" key="5">
    <source>
        <dbReference type="SAM" id="Phobius"/>
    </source>
</evidence>
<dbReference type="SUPFAM" id="SSF49464">
    <property type="entry name" value="Carboxypeptidase regulatory domain-like"/>
    <property type="match status" value="1"/>
</dbReference>
<feature type="transmembrane region" description="Helical" evidence="5">
    <location>
        <begin position="43"/>
        <end position="64"/>
    </location>
</feature>
<evidence type="ECO:0000313" key="8">
    <source>
        <dbReference type="Proteomes" id="UP000236728"/>
    </source>
</evidence>
<keyword evidence="3" id="KW-0998">Cell outer membrane</keyword>
<feature type="region of interest" description="Disordered" evidence="4">
    <location>
        <begin position="158"/>
        <end position="186"/>
    </location>
</feature>
<evidence type="ECO:0000256" key="4">
    <source>
        <dbReference type="SAM" id="MobiDB-lite"/>
    </source>
</evidence>
<dbReference type="InterPro" id="IPR036942">
    <property type="entry name" value="Beta-barrel_TonB_sf"/>
</dbReference>
<keyword evidence="2 5" id="KW-0472">Membrane</keyword>
<dbReference type="InterPro" id="IPR057601">
    <property type="entry name" value="Oar-like_b-barrel"/>
</dbReference>
<dbReference type="Pfam" id="PF25183">
    <property type="entry name" value="OMP_b-brl_4"/>
    <property type="match status" value="2"/>
</dbReference>
<reference evidence="7 8" key="1">
    <citation type="submission" date="2016-10" db="EMBL/GenBank/DDBJ databases">
        <authorList>
            <person name="de Groot N.N."/>
        </authorList>
    </citation>
    <scope>NUCLEOTIDE SEQUENCE [LARGE SCALE GENOMIC DNA]</scope>
    <source>
        <strain evidence="7 8">DSM 22489</strain>
    </source>
</reference>
<accession>A0A1H6CHA5</accession>
<gene>
    <name evidence="7" type="ORF">SAMN05421819_4572</name>
</gene>
<protein>
    <recommendedName>
        <fullName evidence="6">TonB-dependent transporter Oar-like beta-barrel domain-containing protein</fullName>
    </recommendedName>
</protein>
<dbReference type="SUPFAM" id="SSF56935">
    <property type="entry name" value="Porins"/>
    <property type="match status" value="1"/>
</dbReference>
<keyword evidence="5" id="KW-1133">Transmembrane helix</keyword>
<evidence type="ECO:0000256" key="2">
    <source>
        <dbReference type="ARBA" id="ARBA00023136"/>
    </source>
</evidence>
<dbReference type="GO" id="GO:0009279">
    <property type="term" value="C:cell outer membrane"/>
    <property type="evidence" value="ECO:0007669"/>
    <property type="project" value="UniProtKB-SubCell"/>
</dbReference>
<dbReference type="EMBL" id="FNVA01000011">
    <property type="protein sequence ID" value="SEG72390.1"/>
    <property type="molecule type" value="Genomic_DNA"/>
</dbReference>
<feature type="domain" description="TonB-dependent transporter Oar-like beta-barrel" evidence="6">
    <location>
        <begin position="340"/>
        <end position="588"/>
    </location>
</feature>
<dbReference type="Gene3D" id="2.60.40.1120">
    <property type="entry name" value="Carboxypeptidase-like, regulatory domain"/>
    <property type="match status" value="1"/>
</dbReference>
<sequence length="970" mass="105774">MIQRPCQVFKTSRSVRSVPFAPLQRVLLAPRTLTKIWERFERLARFAVLVLGSMTLSFSVVTMAHAQTTSCSLLSGVVHDSTNAVIPGTSIQLDSLDPIFADSLGHFRLACVSPGGHILRISFAGFSPLSVNIKAPHSIELSITLKPEVVQTDVNVSDAEDTPAAQNSATSTGPSQSLSGNRLQTLADDPDDLLRELQQMSAAAGGNPANAVLSIDGFQSGDNNTTVPPKSSIGYIKVNSDLFSSEYRNPPFHGGQIEVYTKPGQKAFHGALFATNSSAWMNARDPFSVSRAAIGKQRYGFELTGPIRKDGSDFLLNLEHRSIDNFATVNAIGIDAAGTQTSIRQNVPSPQRLWIGMAKVDWQLGPKNTFMASFGAWHKHQENVGAGGTSLAEAAYDSEAYDHNVHLTDITTISSKIMHEARLGIEFDGTDQTPNSSAPQLQVSGAFTSGGNTSGAKRDHEIDVEYNDDAILSFSKHLIKFGSQFEFLRERFRYFNNFNGTWTFGGGSAPVLDASHNPTTQVQTITGVEQYVRALNGWAGGAATQYSNATGNPTINLTQYREALFFQDDWNILPNLHFAWGLRYYTQNKPMVHNNFNPRFGLAWSPGTSSTWTLHGHAGLYSGRFGAHNYAQILDMDGRERITSLVYTPSCPGSFDPNRCNAFSSATPVTSNRTIQPHMPNLFYGVENVGFSHTIAKHWSISADYFITQMWHYTRTENINSPIGDQPLGPRPLAPHQNILQWQASGRGYGNVLYMGFSNQSLKRIPFSFGAVRANIVDNTNDDPNFSPQMTGSNVGEYARRIGNPLWNVFGSTSAKLPLGMQLSANFNAQGQQVYNVTTGFDNNGDGNFNDRPFYAQSAAVCSSAMVTNCAYTTPWGLLSPSGSGATLPRNAGIVPWTFYLDGNLQRTFQLTHDPKGVHPQALIVNVRSSNALNHLNVTSVGGILGTPLFGKAYAGDNGRRLEVGLRYAF</sequence>
<evidence type="ECO:0000256" key="1">
    <source>
        <dbReference type="ARBA" id="ARBA00004442"/>
    </source>
</evidence>
<comment type="subcellular location">
    <subcellularLocation>
        <location evidence="1">Cell outer membrane</location>
    </subcellularLocation>
</comment>
<dbReference type="AlphaFoldDB" id="A0A1H6CHA5"/>
<proteinExistence type="predicted"/>
<dbReference type="Proteomes" id="UP000236728">
    <property type="component" value="Unassembled WGS sequence"/>
</dbReference>
<keyword evidence="5" id="KW-0812">Transmembrane</keyword>
<keyword evidence="8" id="KW-1185">Reference proteome</keyword>
<feature type="compositionally biased region" description="Polar residues" evidence="4">
    <location>
        <begin position="164"/>
        <end position="184"/>
    </location>
</feature>
<organism evidence="7 8">
    <name type="scientific">Bryocella elongata</name>
    <dbReference type="NCBI Taxonomy" id="863522"/>
    <lineage>
        <taxon>Bacteria</taxon>
        <taxon>Pseudomonadati</taxon>
        <taxon>Acidobacteriota</taxon>
        <taxon>Terriglobia</taxon>
        <taxon>Terriglobales</taxon>
        <taxon>Acidobacteriaceae</taxon>
        <taxon>Bryocella</taxon>
    </lineage>
</organism>
<evidence type="ECO:0000313" key="7">
    <source>
        <dbReference type="EMBL" id="SEG72390.1"/>
    </source>
</evidence>
<feature type="domain" description="TonB-dependent transporter Oar-like beta-barrel" evidence="6">
    <location>
        <begin position="592"/>
        <end position="960"/>
    </location>
</feature>
<dbReference type="Gene3D" id="2.40.170.20">
    <property type="entry name" value="TonB-dependent receptor, beta-barrel domain"/>
    <property type="match status" value="1"/>
</dbReference>
<name>A0A1H6CHA5_9BACT</name>